<comment type="caution">
    <text evidence="2">The sequence shown here is derived from an EMBL/GenBank/DDBJ whole genome shotgun (WGS) entry which is preliminary data.</text>
</comment>
<dbReference type="Pfam" id="PF26349">
    <property type="entry name" value="YoqH"/>
    <property type="match status" value="1"/>
</dbReference>
<dbReference type="SMART" id="SM00257">
    <property type="entry name" value="LysM"/>
    <property type="match status" value="1"/>
</dbReference>
<dbReference type="CDD" id="cd00118">
    <property type="entry name" value="LysM"/>
    <property type="match status" value="1"/>
</dbReference>
<dbReference type="Gene3D" id="3.10.350.10">
    <property type="entry name" value="LysM domain"/>
    <property type="match status" value="1"/>
</dbReference>
<name>A0ABR7SZT7_HELCL</name>
<dbReference type="SUPFAM" id="SSF54106">
    <property type="entry name" value="LysM domain"/>
    <property type="match status" value="1"/>
</dbReference>
<dbReference type="Proteomes" id="UP000617402">
    <property type="component" value="Unassembled WGS sequence"/>
</dbReference>
<evidence type="ECO:0000313" key="2">
    <source>
        <dbReference type="EMBL" id="MBC9784054.1"/>
    </source>
</evidence>
<keyword evidence="3" id="KW-1185">Reference proteome</keyword>
<dbReference type="Pfam" id="PF01476">
    <property type="entry name" value="LysM"/>
    <property type="match status" value="1"/>
</dbReference>
<feature type="domain" description="LysM" evidence="1">
    <location>
        <begin position="20"/>
        <end position="65"/>
    </location>
</feature>
<dbReference type="InterPro" id="IPR058968">
    <property type="entry name" value="YoqH-like"/>
</dbReference>
<evidence type="ECO:0000313" key="3">
    <source>
        <dbReference type="Proteomes" id="UP000617402"/>
    </source>
</evidence>
<dbReference type="InterPro" id="IPR036779">
    <property type="entry name" value="LysM_dom_sf"/>
</dbReference>
<accession>A0ABR7SZT7</accession>
<protein>
    <submittedName>
        <fullName evidence="2">LysM peptidoglycan-binding domain-containing protein</fullName>
    </submittedName>
</protein>
<evidence type="ECO:0000259" key="1">
    <source>
        <dbReference type="PROSITE" id="PS51782"/>
    </source>
</evidence>
<dbReference type="PROSITE" id="PS51782">
    <property type="entry name" value="LYSM"/>
    <property type="match status" value="1"/>
</dbReference>
<proteinExistence type="predicted"/>
<sequence>MVPYNFSRRVPQNCPPAFQGRYTVLPGDTFFTIAQMFRVRIEALAVNNPHIPNPNILFIGDVLCVPGFISYPCCSLLEPRGRVPFGTGGVAFVNFGPKGGQAVSFVATLPQPTVFGNFDKYSGEIFIPGIGRFGNQLFASPDDPPTWSTRVELPTVASVMPNSSVVIRPFNSITGASGETILEGIILGGSCQQQS</sequence>
<organism evidence="2 3">
    <name type="scientific">Heliobacterium chlorum</name>
    <dbReference type="NCBI Taxonomy" id="2698"/>
    <lineage>
        <taxon>Bacteria</taxon>
        <taxon>Bacillati</taxon>
        <taxon>Bacillota</taxon>
        <taxon>Clostridia</taxon>
        <taxon>Eubacteriales</taxon>
        <taxon>Heliobacteriaceae</taxon>
        <taxon>Heliobacterium</taxon>
    </lineage>
</organism>
<reference evidence="2 3" key="1">
    <citation type="submission" date="2020-07" db="EMBL/GenBank/DDBJ databases">
        <title>Draft whole-genome sequence of Heliobacterium chlorum DSM 3682, type strain.</title>
        <authorList>
            <person name="Kyndt J.A."/>
            <person name="Meyer T.E."/>
            <person name="Imhoff J.F."/>
        </authorList>
    </citation>
    <scope>NUCLEOTIDE SEQUENCE [LARGE SCALE GENOMIC DNA]</scope>
    <source>
        <strain evidence="2 3">DSM 3682</strain>
    </source>
</reference>
<dbReference type="EMBL" id="JACVHF010000003">
    <property type="protein sequence ID" value="MBC9784054.1"/>
    <property type="molecule type" value="Genomic_DNA"/>
</dbReference>
<gene>
    <name evidence="2" type="ORF">H1S01_05945</name>
</gene>
<dbReference type="InterPro" id="IPR018392">
    <property type="entry name" value="LysM"/>
</dbReference>